<dbReference type="InterPro" id="IPR013083">
    <property type="entry name" value="Znf_RING/FYVE/PHD"/>
</dbReference>
<dbReference type="RefSeq" id="XP_013752971.1">
    <property type="nucleotide sequence ID" value="XM_013897517.1"/>
</dbReference>
<feature type="compositionally biased region" description="Low complexity" evidence="5">
    <location>
        <begin position="28"/>
        <end position="54"/>
    </location>
</feature>
<gene>
    <name evidence="7" type="ORF">AMSG_11096</name>
</gene>
<dbReference type="GO" id="GO:0008270">
    <property type="term" value="F:zinc ion binding"/>
    <property type="evidence" value="ECO:0007669"/>
    <property type="project" value="UniProtKB-KW"/>
</dbReference>
<dbReference type="PANTHER" id="PTHR45931">
    <property type="entry name" value="SI:CH211-59O9.10"/>
    <property type="match status" value="1"/>
</dbReference>
<feature type="domain" description="RING-type" evidence="6">
    <location>
        <begin position="282"/>
        <end position="323"/>
    </location>
</feature>
<dbReference type="GO" id="GO:0005634">
    <property type="term" value="C:nucleus"/>
    <property type="evidence" value="ECO:0007669"/>
    <property type="project" value="TreeGrafter"/>
</dbReference>
<evidence type="ECO:0000313" key="7">
    <source>
        <dbReference type="EMBL" id="KNC55434.1"/>
    </source>
</evidence>
<accession>A0A0L0DSV7</accession>
<feature type="region of interest" description="Disordered" evidence="5">
    <location>
        <begin position="103"/>
        <end position="129"/>
    </location>
</feature>
<dbReference type="CDD" id="cd16454">
    <property type="entry name" value="RING-H2_PA-TM-RING"/>
    <property type="match status" value="1"/>
</dbReference>
<organism evidence="7 8">
    <name type="scientific">Thecamonas trahens ATCC 50062</name>
    <dbReference type="NCBI Taxonomy" id="461836"/>
    <lineage>
        <taxon>Eukaryota</taxon>
        <taxon>Apusozoa</taxon>
        <taxon>Apusomonadida</taxon>
        <taxon>Apusomonadidae</taxon>
        <taxon>Thecamonas</taxon>
    </lineage>
</organism>
<dbReference type="GeneID" id="25569159"/>
<evidence type="ECO:0000259" key="6">
    <source>
        <dbReference type="PROSITE" id="PS50089"/>
    </source>
</evidence>
<sequence>MLAEASASAQRLEARERSDSDDEHEPRLSFLDTLLDSSSSLSSLSSSSSSSSSLAAPPPLEIARYRRRLDRRQRTSGRTATGSHMPDALAASADDVLRRSMAPWSNIPSSSSSSSSPSPPPSPTRSAFDLSISISDSSDDDQVDADAVVAHQQTRVQEAFLPLRLQLERVFGQLLNAESELSAAATAPESRSFYDELVLVQQLVTHHRLYTEMVRIVNGLNALGASSSISITLPPQLVAMFGRMPEPSPAPPPQPVGLTPDQLALLPLATYQPDLSLGTRTCSICIDDLATGDTVCILPCDHVFHKDCVHPWLSSKPSCPNCRFELAVA</sequence>
<dbReference type="GO" id="GO:0006511">
    <property type="term" value="P:ubiquitin-dependent protein catabolic process"/>
    <property type="evidence" value="ECO:0007669"/>
    <property type="project" value="TreeGrafter"/>
</dbReference>
<dbReference type="eggNOG" id="KOG0800">
    <property type="taxonomic scope" value="Eukaryota"/>
</dbReference>
<keyword evidence="2 4" id="KW-0863">Zinc-finger</keyword>
<evidence type="ECO:0000256" key="1">
    <source>
        <dbReference type="ARBA" id="ARBA00022723"/>
    </source>
</evidence>
<dbReference type="GO" id="GO:0061630">
    <property type="term" value="F:ubiquitin protein ligase activity"/>
    <property type="evidence" value="ECO:0007669"/>
    <property type="project" value="TreeGrafter"/>
</dbReference>
<evidence type="ECO:0000256" key="4">
    <source>
        <dbReference type="PROSITE-ProRule" id="PRU00175"/>
    </source>
</evidence>
<evidence type="ECO:0000256" key="5">
    <source>
        <dbReference type="SAM" id="MobiDB-lite"/>
    </source>
</evidence>
<keyword evidence="8" id="KW-1185">Reference proteome</keyword>
<reference evidence="7 8" key="1">
    <citation type="submission" date="2010-05" db="EMBL/GenBank/DDBJ databases">
        <title>The Genome Sequence of Thecamonas trahens ATCC 50062.</title>
        <authorList>
            <consortium name="The Broad Institute Genome Sequencing Platform"/>
            <person name="Russ C."/>
            <person name="Cuomo C."/>
            <person name="Shea T."/>
            <person name="Young S.K."/>
            <person name="Zeng Q."/>
            <person name="Koehrsen M."/>
            <person name="Haas B."/>
            <person name="Borodovsky M."/>
            <person name="Guigo R."/>
            <person name="Alvarado L."/>
            <person name="Berlin A."/>
            <person name="Bochicchio J."/>
            <person name="Borenstein D."/>
            <person name="Chapman S."/>
            <person name="Chen Z."/>
            <person name="Freedman E."/>
            <person name="Gellesch M."/>
            <person name="Goldberg J."/>
            <person name="Griggs A."/>
            <person name="Gujja S."/>
            <person name="Heilman E."/>
            <person name="Heiman D."/>
            <person name="Hepburn T."/>
            <person name="Howarth C."/>
            <person name="Jen D."/>
            <person name="Larson L."/>
            <person name="Mehta T."/>
            <person name="Park D."/>
            <person name="Pearson M."/>
            <person name="Roberts A."/>
            <person name="Saif S."/>
            <person name="Shenoy N."/>
            <person name="Sisk P."/>
            <person name="Stolte C."/>
            <person name="Sykes S."/>
            <person name="Thomson T."/>
            <person name="Walk T."/>
            <person name="White J."/>
            <person name="Yandava C."/>
            <person name="Burger G."/>
            <person name="Gray M.W."/>
            <person name="Holland P.W.H."/>
            <person name="King N."/>
            <person name="Lang F.B.F."/>
            <person name="Roger A.J."/>
            <person name="Ruiz-Trillo I."/>
            <person name="Lander E."/>
            <person name="Nusbaum C."/>
        </authorList>
    </citation>
    <scope>NUCLEOTIDE SEQUENCE [LARGE SCALE GENOMIC DNA]</scope>
    <source>
        <strain evidence="7 8">ATCC 50062</strain>
    </source>
</reference>
<dbReference type="AlphaFoldDB" id="A0A0L0DSV7"/>
<dbReference type="SUPFAM" id="SSF57850">
    <property type="entry name" value="RING/U-box"/>
    <property type="match status" value="1"/>
</dbReference>
<dbReference type="Proteomes" id="UP000054408">
    <property type="component" value="Unassembled WGS sequence"/>
</dbReference>
<dbReference type="OMA" id="NCRFELA"/>
<dbReference type="InterPro" id="IPR051834">
    <property type="entry name" value="RING_finger_E3_ligase"/>
</dbReference>
<evidence type="ECO:0000256" key="2">
    <source>
        <dbReference type="ARBA" id="ARBA00022771"/>
    </source>
</evidence>
<protein>
    <submittedName>
        <fullName evidence="7">RING-H2 finger protein ATL5A</fullName>
    </submittedName>
</protein>
<feature type="region of interest" description="Disordered" evidence="5">
    <location>
        <begin position="1"/>
        <end position="89"/>
    </location>
</feature>
<proteinExistence type="predicted"/>
<dbReference type="EMBL" id="GL349501">
    <property type="protein sequence ID" value="KNC55434.1"/>
    <property type="molecule type" value="Genomic_DNA"/>
</dbReference>
<evidence type="ECO:0000256" key="3">
    <source>
        <dbReference type="ARBA" id="ARBA00022833"/>
    </source>
</evidence>
<dbReference type="Gene3D" id="3.30.40.10">
    <property type="entry name" value="Zinc/RING finger domain, C3HC4 (zinc finger)"/>
    <property type="match status" value="1"/>
</dbReference>
<evidence type="ECO:0000313" key="8">
    <source>
        <dbReference type="Proteomes" id="UP000054408"/>
    </source>
</evidence>
<dbReference type="OrthoDB" id="8062037at2759"/>
<dbReference type="InterPro" id="IPR001841">
    <property type="entry name" value="Znf_RING"/>
</dbReference>
<keyword evidence="3" id="KW-0862">Zinc</keyword>
<feature type="compositionally biased region" description="Basic residues" evidence="5">
    <location>
        <begin position="65"/>
        <end position="75"/>
    </location>
</feature>
<dbReference type="PROSITE" id="PS50089">
    <property type="entry name" value="ZF_RING_2"/>
    <property type="match status" value="1"/>
</dbReference>
<keyword evidence="1" id="KW-0479">Metal-binding</keyword>
<dbReference type="STRING" id="461836.A0A0L0DSV7"/>
<dbReference type="Pfam" id="PF13639">
    <property type="entry name" value="zf-RING_2"/>
    <property type="match status" value="1"/>
</dbReference>
<name>A0A0L0DSV7_THETB</name>
<dbReference type="PANTHER" id="PTHR45931:SF3">
    <property type="entry name" value="RING ZINC FINGER-CONTAINING PROTEIN"/>
    <property type="match status" value="1"/>
</dbReference>
<dbReference type="SMART" id="SM00184">
    <property type="entry name" value="RING"/>
    <property type="match status" value="1"/>
</dbReference>